<dbReference type="EMBL" id="JAHXPT010000011">
    <property type="protein sequence ID" value="MBW6411104.1"/>
    <property type="molecule type" value="Genomic_DNA"/>
</dbReference>
<organism evidence="2 3">
    <name type="scientific">Clostridium weizhouense</name>
    <dbReference type="NCBI Taxonomy" id="2859781"/>
    <lineage>
        <taxon>Bacteria</taxon>
        <taxon>Bacillati</taxon>
        <taxon>Bacillota</taxon>
        <taxon>Clostridia</taxon>
        <taxon>Eubacteriales</taxon>
        <taxon>Clostridiaceae</taxon>
        <taxon>Clostridium</taxon>
    </lineage>
</organism>
<proteinExistence type="predicted"/>
<keyword evidence="1" id="KW-0812">Transmembrane</keyword>
<feature type="transmembrane region" description="Helical" evidence="1">
    <location>
        <begin position="74"/>
        <end position="93"/>
    </location>
</feature>
<keyword evidence="3" id="KW-1185">Reference proteome</keyword>
<comment type="caution">
    <text evidence="2">The sequence shown here is derived from an EMBL/GenBank/DDBJ whole genome shotgun (WGS) entry which is preliminary data.</text>
</comment>
<gene>
    <name evidence="2" type="ORF">KYD98_13480</name>
</gene>
<reference evidence="2 3" key="1">
    <citation type="submission" date="2021-07" db="EMBL/GenBank/DDBJ databases">
        <title>Clostridium weizhouense sp. nov., an anaerobic bacterium isolated from activated sludge of Petroleum wastewater.</title>
        <authorList>
            <person name="Li Q."/>
        </authorList>
    </citation>
    <scope>NUCLEOTIDE SEQUENCE [LARGE SCALE GENOMIC DNA]</scope>
    <source>
        <strain evidence="2 3">YB-6</strain>
    </source>
</reference>
<evidence type="ECO:0000313" key="2">
    <source>
        <dbReference type="EMBL" id="MBW6411104.1"/>
    </source>
</evidence>
<protein>
    <submittedName>
        <fullName evidence="2">Uncharacterized protein</fullName>
    </submittedName>
</protein>
<dbReference type="Proteomes" id="UP001519921">
    <property type="component" value="Unassembled WGS sequence"/>
</dbReference>
<dbReference type="RefSeq" id="WP_219780567.1">
    <property type="nucleotide sequence ID" value="NZ_JAHXPT010000011.1"/>
</dbReference>
<evidence type="ECO:0000256" key="1">
    <source>
        <dbReference type="SAM" id="Phobius"/>
    </source>
</evidence>
<name>A0ABS7AR22_9CLOT</name>
<accession>A0ABS7AR22</accession>
<sequence>MVLMINIVYNVQTHFKEFMISYLFLQIIFIYLIITKKINDNKIKNIAKIFNSLSIIISILFLIEAMNLNSCNKYLKLLSYIMIIFSGFMRGLLEKLNNR</sequence>
<feature type="transmembrane region" description="Helical" evidence="1">
    <location>
        <begin position="18"/>
        <end position="34"/>
    </location>
</feature>
<keyword evidence="1" id="KW-1133">Transmembrane helix</keyword>
<evidence type="ECO:0000313" key="3">
    <source>
        <dbReference type="Proteomes" id="UP001519921"/>
    </source>
</evidence>
<feature type="transmembrane region" description="Helical" evidence="1">
    <location>
        <begin position="46"/>
        <end position="68"/>
    </location>
</feature>
<keyword evidence="1" id="KW-0472">Membrane</keyword>